<evidence type="ECO:0000313" key="5">
    <source>
        <dbReference type="Proteomes" id="UP000295281"/>
    </source>
</evidence>
<proteinExistence type="predicted"/>
<reference evidence="4 5" key="1">
    <citation type="submission" date="2019-03" db="EMBL/GenBank/DDBJ databases">
        <title>Genomic Encyclopedia of Type Strains, Phase IV (KMG-IV): sequencing the most valuable type-strain genomes for metagenomic binning, comparative biology and taxonomic classification.</title>
        <authorList>
            <person name="Goeker M."/>
        </authorList>
    </citation>
    <scope>NUCLEOTIDE SEQUENCE [LARGE SCALE GENOMIC DNA]</scope>
    <source>
        <strain evidence="4 5">DSM 46770</strain>
    </source>
</reference>
<feature type="transmembrane region" description="Helical" evidence="2">
    <location>
        <begin position="146"/>
        <end position="164"/>
    </location>
</feature>
<dbReference type="Pfam" id="PF04024">
    <property type="entry name" value="PspC"/>
    <property type="match status" value="1"/>
</dbReference>
<feature type="region of interest" description="Disordered" evidence="1">
    <location>
        <begin position="1"/>
        <end position="47"/>
    </location>
</feature>
<keyword evidence="2" id="KW-0472">Membrane</keyword>
<feature type="transmembrane region" description="Helical" evidence="2">
    <location>
        <begin position="315"/>
        <end position="335"/>
    </location>
</feature>
<gene>
    <name evidence="4" type="ORF">EV190_1115</name>
</gene>
<evidence type="ECO:0000259" key="3">
    <source>
        <dbReference type="Pfam" id="PF04024"/>
    </source>
</evidence>
<feature type="transmembrane region" description="Helical" evidence="2">
    <location>
        <begin position="342"/>
        <end position="362"/>
    </location>
</feature>
<feature type="transmembrane region" description="Helical" evidence="2">
    <location>
        <begin position="121"/>
        <end position="140"/>
    </location>
</feature>
<keyword evidence="2" id="KW-0812">Transmembrane</keyword>
<evidence type="ECO:0000256" key="2">
    <source>
        <dbReference type="SAM" id="Phobius"/>
    </source>
</evidence>
<protein>
    <submittedName>
        <fullName evidence="4">Phage shock protein C (PspC) family protein</fullName>
    </submittedName>
</protein>
<keyword evidence="5" id="KW-1185">Reference proteome</keyword>
<organism evidence="4 5">
    <name type="scientific">Actinorugispora endophytica</name>
    <dbReference type="NCBI Taxonomy" id="1605990"/>
    <lineage>
        <taxon>Bacteria</taxon>
        <taxon>Bacillati</taxon>
        <taxon>Actinomycetota</taxon>
        <taxon>Actinomycetes</taxon>
        <taxon>Streptosporangiales</taxon>
        <taxon>Nocardiopsidaceae</taxon>
        <taxon>Actinorugispora</taxon>
    </lineage>
</organism>
<sequence>MVPDGQWDTGRTTIGSMVESEPVNGASGSSPLGPPAPGAGPPVGSDEERALCRDDVDSVITGVAAGLGRYTGVDPVVWRAAFAVTALAGGTGLWLYVAAWLLTRDPRGGPAMLEQLLNRRLTGSAVPALLGVGLATGVALSLVGGFGWGTLVLAVPLILGGLVAHNRGVDLAQVARDLPGWLKTGEPPPTGPHPEPVPAYYNPAQPWAAAPHGPIDLAIVGRQAAGGSASEPYGDDEKPPPPAPPGGEGLCGVPKRRGRADGGTGGRAASPARRQRGVRLFTFVFWAVAALTGATLALTEEGPLATLVGPETGPLYLGGVVSLFGAALVIGTWVGSTRGLSVFATLATLLAVAAVTVNLTALRFGDVTWRPATAAEAGEPFDLTAGHASLDLTALDLEPGQEVNVDARVGFGGMDVRVPDTARVVVHGTAVAGGIRLDDVLHRTGTRLDLREVLEPVPAAAVGADRQEAPEDAAAPPVLTVNLSTHSGALEVRRVAS</sequence>
<dbReference type="Proteomes" id="UP000295281">
    <property type="component" value="Unassembled WGS sequence"/>
</dbReference>
<evidence type="ECO:0000256" key="1">
    <source>
        <dbReference type="SAM" id="MobiDB-lite"/>
    </source>
</evidence>
<keyword evidence="2" id="KW-1133">Transmembrane helix</keyword>
<name>A0A4R6UVY1_9ACTN</name>
<feature type="domain" description="Phage shock protein PspC N-terminal" evidence="3">
    <location>
        <begin position="50"/>
        <end position="103"/>
    </location>
</feature>
<dbReference type="InterPro" id="IPR007168">
    <property type="entry name" value="Phageshock_PspC_N"/>
</dbReference>
<dbReference type="AlphaFoldDB" id="A0A4R6UVY1"/>
<evidence type="ECO:0000313" key="4">
    <source>
        <dbReference type="EMBL" id="TDQ51401.1"/>
    </source>
</evidence>
<dbReference type="EMBL" id="SNYN01000011">
    <property type="protein sequence ID" value="TDQ51401.1"/>
    <property type="molecule type" value="Genomic_DNA"/>
</dbReference>
<feature type="transmembrane region" description="Helical" evidence="2">
    <location>
        <begin position="76"/>
        <end position="101"/>
    </location>
</feature>
<feature type="transmembrane region" description="Helical" evidence="2">
    <location>
        <begin position="280"/>
        <end position="299"/>
    </location>
</feature>
<feature type="region of interest" description="Disordered" evidence="1">
    <location>
        <begin position="226"/>
        <end position="271"/>
    </location>
</feature>
<accession>A0A4R6UVY1</accession>
<comment type="caution">
    <text evidence="4">The sequence shown here is derived from an EMBL/GenBank/DDBJ whole genome shotgun (WGS) entry which is preliminary data.</text>
</comment>